<reference evidence="2" key="1">
    <citation type="submission" date="2021-05" db="EMBL/GenBank/DDBJ databases">
        <title>Molecular characterization for Shewanella algae harboring chromosomal blaOXA-55-like strains isolated from clinical and environment sample.</title>
        <authorList>
            <person name="Ohama Y."/>
            <person name="Aoki K."/>
            <person name="Harada S."/>
            <person name="Moriya K."/>
            <person name="Ishii Y."/>
            <person name="Tateda K."/>
        </authorList>
    </citation>
    <scope>NUCLEOTIDE SEQUENCE</scope>
    <source>
        <strain evidence="2">TUM17379</strain>
    </source>
</reference>
<keyword evidence="1" id="KW-1133">Transmembrane helix</keyword>
<dbReference type="EMBL" id="AP024613">
    <property type="protein sequence ID" value="BCV46435.1"/>
    <property type="molecule type" value="Genomic_DNA"/>
</dbReference>
<name>A0AAD1KC74_9GAMM</name>
<organism evidence="2 3">
    <name type="scientific">Shewanella algae</name>
    <dbReference type="NCBI Taxonomy" id="38313"/>
    <lineage>
        <taxon>Bacteria</taxon>
        <taxon>Pseudomonadati</taxon>
        <taxon>Pseudomonadota</taxon>
        <taxon>Gammaproteobacteria</taxon>
        <taxon>Alteromonadales</taxon>
        <taxon>Shewanellaceae</taxon>
        <taxon>Shewanella</taxon>
    </lineage>
</organism>
<keyword evidence="1" id="KW-0812">Transmembrane</keyword>
<evidence type="ECO:0000256" key="1">
    <source>
        <dbReference type="SAM" id="Phobius"/>
    </source>
</evidence>
<accession>A0AAD1KC74</accession>
<feature type="transmembrane region" description="Helical" evidence="1">
    <location>
        <begin position="36"/>
        <end position="59"/>
    </location>
</feature>
<dbReference type="Proteomes" id="UP000825078">
    <property type="component" value="Chromosome"/>
</dbReference>
<sequence length="62" mass="7159">MLHKYYVFGSFAVIVFDACVNIYALKLTGVKSGTALLYGGLWFLYFIFSGFVFMAKLWLRLF</sequence>
<protein>
    <submittedName>
        <fullName evidence="2">Uncharacterized protein</fullName>
    </submittedName>
</protein>
<evidence type="ECO:0000313" key="2">
    <source>
        <dbReference type="EMBL" id="BCV46435.1"/>
    </source>
</evidence>
<dbReference type="AlphaFoldDB" id="A0AAD1KC74"/>
<proteinExistence type="predicted"/>
<evidence type="ECO:0000313" key="3">
    <source>
        <dbReference type="Proteomes" id="UP000825078"/>
    </source>
</evidence>
<gene>
    <name evidence="2" type="ORF">TUM17379_34530</name>
</gene>
<keyword evidence="1" id="KW-0472">Membrane</keyword>
<feature type="transmembrane region" description="Helical" evidence="1">
    <location>
        <begin position="6"/>
        <end position="24"/>
    </location>
</feature>